<dbReference type="HOGENOM" id="CLU_2266363_0_0_1"/>
<sequence length="103" mass="11715">MTIYVRKSRDCNRVIVFKGPDSSSALTKWEANCHLIVGEFDEFDELDVPARTSVEWNSDGTQLAAICYNGLIAVWNYPNNDKLFKYSTKISQHSKNGLEPIRS</sequence>
<dbReference type="InParanoid" id="E9G4N1"/>
<proteinExistence type="predicted"/>
<name>E9G4N1_DAPPU</name>
<dbReference type="KEGG" id="dpx:DAPPUDRAFT_237880"/>
<gene>
    <name evidence="1" type="ORF">DAPPUDRAFT_237880</name>
</gene>
<dbReference type="InterPro" id="IPR015943">
    <property type="entry name" value="WD40/YVTN_repeat-like_dom_sf"/>
</dbReference>
<dbReference type="Proteomes" id="UP000000305">
    <property type="component" value="Unassembled WGS sequence"/>
</dbReference>
<accession>E9G4N1</accession>
<evidence type="ECO:0000313" key="2">
    <source>
        <dbReference type="Proteomes" id="UP000000305"/>
    </source>
</evidence>
<keyword evidence="2" id="KW-1185">Reference proteome</keyword>
<dbReference type="AlphaFoldDB" id="E9G4N1"/>
<evidence type="ECO:0000313" key="1">
    <source>
        <dbReference type="EMBL" id="EFX85327.1"/>
    </source>
</evidence>
<dbReference type="InterPro" id="IPR036322">
    <property type="entry name" value="WD40_repeat_dom_sf"/>
</dbReference>
<dbReference type="SUPFAM" id="SSF50978">
    <property type="entry name" value="WD40 repeat-like"/>
    <property type="match status" value="1"/>
</dbReference>
<organism evidence="1 2">
    <name type="scientific">Daphnia pulex</name>
    <name type="common">Water flea</name>
    <dbReference type="NCBI Taxonomy" id="6669"/>
    <lineage>
        <taxon>Eukaryota</taxon>
        <taxon>Metazoa</taxon>
        <taxon>Ecdysozoa</taxon>
        <taxon>Arthropoda</taxon>
        <taxon>Crustacea</taxon>
        <taxon>Branchiopoda</taxon>
        <taxon>Diplostraca</taxon>
        <taxon>Cladocera</taxon>
        <taxon>Anomopoda</taxon>
        <taxon>Daphniidae</taxon>
        <taxon>Daphnia</taxon>
    </lineage>
</organism>
<dbReference type="EMBL" id="GL732532">
    <property type="protein sequence ID" value="EFX85327.1"/>
    <property type="molecule type" value="Genomic_DNA"/>
</dbReference>
<protein>
    <submittedName>
        <fullName evidence="1">Uncharacterized protein</fullName>
    </submittedName>
</protein>
<dbReference type="Gene3D" id="2.130.10.10">
    <property type="entry name" value="YVTN repeat-like/Quinoprotein amine dehydrogenase"/>
    <property type="match status" value="1"/>
</dbReference>
<reference evidence="1 2" key="1">
    <citation type="journal article" date="2011" name="Science">
        <title>The ecoresponsive genome of Daphnia pulex.</title>
        <authorList>
            <person name="Colbourne J.K."/>
            <person name="Pfrender M.E."/>
            <person name="Gilbert D."/>
            <person name="Thomas W.K."/>
            <person name="Tucker A."/>
            <person name="Oakley T.H."/>
            <person name="Tokishita S."/>
            <person name="Aerts A."/>
            <person name="Arnold G.J."/>
            <person name="Basu M.K."/>
            <person name="Bauer D.J."/>
            <person name="Caceres C.E."/>
            <person name="Carmel L."/>
            <person name="Casola C."/>
            <person name="Choi J.H."/>
            <person name="Detter J.C."/>
            <person name="Dong Q."/>
            <person name="Dusheyko S."/>
            <person name="Eads B.D."/>
            <person name="Frohlich T."/>
            <person name="Geiler-Samerotte K.A."/>
            <person name="Gerlach D."/>
            <person name="Hatcher P."/>
            <person name="Jogdeo S."/>
            <person name="Krijgsveld J."/>
            <person name="Kriventseva E.V."/>
            <person name="Kultz D."/>
            <person name="Laforsch C."/>
            <person name="Lindquist E."/>
            <person name="Lopez J."/>
            <person name="Manak J.R."/>
            <person name="Muller J."/>
            <person name="Pangilinan J."/>
            <person name="Patwardhan R.P."/>
            <person name="Pitluck S."/>
            <person name="Pritham E.J."/>
            <person name="Rechtsteiner A."/>
            <person name="Rho M."/>
            <person name="Rogozin I.B."/>
            <person name="Sakarya O."/>
            <person name="Salamov A."/>
            <person name="Schaack S."/>
            <person name="Shapiro H."/>
            <person name="Shiga Y."/>
            <person name="Skalitzky C."/>
            <person name="Smith Z."/>
            <person name="Souvorov A."/>
            <person name="Sung W."/>
            <person name="Tang Z."/>
            <person name="Tsuchiya D."/>
            <person name="Tu H."/>
            <person name="Vos H."/>
            <person name="Wang M."/>
            <person name="Wolf Y.I."/>
            <person name="Yamagata H."/>
            <person name="Yamada T."/>
            <person name="Ye Y."/>
            <person name="Shaw J.R."/>
            <person name="Andrews J."/>
            <person name="Crease T.J."/>
            <person name="Tang H."/>
            <person name="Lucas S.M."/>
            <person name="Robertson H.M."/>
            <person name="Bork P."/>
            <person name="Koonin E.V."/>
            <person name="Zdobnov E.M."/>
            <person name="Grigoriev I.V."/>
            <person name="Lynch M."/>
            <person name="Boore J.L."/>
        </authorList>
    </citation>
    <scope>NUCLEOTIDE SEQUENCE [LARGE SCALE GENOMIC DNA]</scope>
</reference>